<reference evidence="2 3" key="1">
    <citation type="submission" date="2011-07" db="EMBL/GenBank/DDBJ databases">
        <authorList>
            <person name="Coyne R."/>
            <person name="Brami D."/>
            <person name="Johnson J."/>
            <person name="Hostetler J."/>
            <person name="Hannick L."/>
            <person name="Clark T."/>
            <person name="Cassidy-Hanley D."/>
            <person name="Inman J."/>
        </authorList>
    </citation>
    <scope>NUCLEOTIDE SEQUENCE [LARGE SCALE GENOMIC DNA]</scope>
    <source>
        <strain evidence="2 3">G5</strain>
    </source>
</reference>
<dbReference type="STRING" id="857967.G0QSP2"/>
<keyword evidence="1" id="KW-0732">Signal</keyword>
<protein>
    <submittedName>
        <fullName evidence="2">Uncharacterized protein</fullName>
    </submittedName>
</protein>
<dbReference type="PANTHER" id="PTHR34859">
    <property type="entry name" value="UNNAMED PRODUCT"/>
    <property type="match status" value="1"/>
</dbReference>
<dbReference type="GeneID" id="14907910"/>
<dbReference type="AlphaFoldDB" id="G0QSP2"/>
<dbReference type="PANTHER" id="PTHR34859:SF2">
    <property type="entry name" value="LYSM DOMAIN-CONTAINING PROTEIN"/>
    <property type="match status" value="1"/>
</dbReference>
<dbReference type="EMBL" id="GL983819">
    <property type="protein sequence ID" value="EGR31758.1"/>
    <property type="molecule type" value="Genomic_DNA"/>
</dbReference>
<dbReference type="Proteomes" id="UP000008983">
    <property type="component" value="Unassembled WGS sequence"/>
</dbReference>
<feature type="chain" id="PRO_5003408126" evidence="1">
    <location>
        <begin position="19"/>
        <end position="294"/>
    </location>
</feature>
<feature type="signal peptide" evidence="1">
    <location>
        <begin position="1"/>
        <end position="18"/>
    </location>
</feature>
<organism evidence="2 3">
    <name type="scientific">Ichthyophthirius multifiliis</name>
    <name type="common">White spot disease agent</name>
    <name type="synonym">Ich</name>
    <dbReference type="NCBI Taxonomy" id="5932"/>
    <lineage>
        <taxon>Eukaryota</taxon>
        <taxon>Sar</taxon>
        <taxon>Alveolata</taxon>
        <taxon>Ciliophora</taxon>
        <taxon>Intramacronucleata</taxon>
        <taxon>Oligohymenophorea</taxon>
        <taxon>Hymenostomatida</taxon>
        <taxon>Ophryoglenina</taxon>
        <taxon>Ichthyophthirius</taxon>
    </lineage>
</organism>
<name>G0QSP2_ICHMU</name>
<sequence>MIINKLILISLFLTFALTFTPPQPLQGNILRCVGEIGNAVEDITKLITSCMSKQVSSIITDIGKVAGRLQPLMKECSNANCLTDALKRCEEAEQKKCEPYGAIAYPKCPEGQYNVGCCLCAQLCPQGFTDQGLFCAKAAPYGRGAGYAWKFGDSFNLNNALQRCEKDNSQYGCEKSGLLIYPKCKPGFHPVGCCICSPDCPEGYTDIGVSCQKPIATYGRGAGYPMFYEDCADEDTTKKLRKQNDSNLNCDQLNQSMIQLSQDFLQNQLHASKIVEISIKLSQSMSGFESKCNV</sequence>
<evidence type="ECO:0000313" key="3">
    <source>
        <dbReference type="Proteomes" id="UP000008983"/>
    </source>
</evidence>
<gene>
    <name evidence="2" type="ORF">IMG5_102580</name>
</gene>
<dbReference type="OMA" id="NSQGCES"/>
<dbReference type="eggNOG" id="ENOG502S6IW">
    <property type="taxonomic scope" value="Eukaryota"/>
</dbReference>
<dbReference type="RefSeq" id="XP_004035244.1">
    <property type="nucleotide sequence ID" value="XM_004035196.1"/>
</dbReference>
<dbReference type="InParanoid" id="G0QSP2"/>
<dbReference type="OrthoDB" id="310692at2759"/>
<evidence type="ECO:0000313" key="2">
    <source>
        <dbReference type="EMBL" id="EGR31758.1"/>
    </source>
</evidence>
<proteinExistence type="predicted"/>
<keyword evidence="3" id="KW-1185">Reference proteome</keyword>
<evidence type="ECO:0000256" key="1">
    <source>
        <dbReference type="SAM" id="SignalP"/>
    </source>
</evidence>
<accession>G0QSP2</accession>